<dbReference type="Proteomes" id="UP000041254">
    <property type="component" value="Unassembled WGS sequence"/>
</dbReference>
<keyword evidence="2" id="KW-1185">Reference proteome</keyword>
<organism evidence="1 2">
    <name type="scientific">Vitrella brassicaformis (strain CCMP3155)</name>
    <dbReference type="NCBI Taxonomy" id="1169540"/>
    <lineage>
        <taxon>Eukaryota</taxon>
        <taxon>Sar</taxon>
        <taxon>Alveolata</taxon>
        <taxon>Colpodellida</taxon>
        <taxon>Vitrellaceae</taxon>
        <taxon>Vitrella</taxon>
    </lineage>
</organism>
<dbReference type="VEuPathDB" id="CryptoDB:Vbra_7166"/>
<dbReference type="EMBL" id="CDMY01000209">
    <property type="protein sequence ID" value="CEL94186.1"/>
    <property type="molecule type" value="Genomic_DNA"/>
</dbReference>
<sequence length="196" mass="21935">MKRGFLLQHGGRYAEKKLGVDLQTLRSQSSTRATTTTPEVLIIDSTPSCFFSKRAEKVIPGCTVVENEEWEVDILQKLQEMKPSAVVLAMVLDDCCGSEPEDPSFRQQIGGVVSRLHTMVADEGTTAVLVPHNAPVKFVEEFLRKCDLSWKFTAYERTTFHKTSHAPQSCLLQAINNKCCSLKDVPEAHRMYVSTD</sequence>
<reference evidence="1 2" key="1">
    <citation type="submission" date="2014-11" db="EMBL/GenBank/DDBJ databases">
        <authorList>
            <person name="Zhu J."/>
            <person name="Qi W."/>
            <person name="Song R."/>
        </authorList>
    </citation>
    <scope>NUCLEOTIDE SEQUENCE [LARGE SCALE GENOMIC DNA]</scope>
</reference>
<name>A0A0G4EES2_VITBC</name>
<dbReference type="InParanoid" id="A0A0G4EES2"/>
<dbReference type="AlphaFoldDB" id="A0A0G4EES2"/>
<gene>
    <name evidence="1" type="ORF">Vbra_7166</name>
</gene>
<proteinExistence type="predicted"/>
<evidence type="ECO:0000313" key="2">
    <source>
        <dbReference type="Proteomes" id="UP000041254"/>
    </source>
</evidence>
<accession>A0A0G4EES2</accession>
<dbReference type="PhylomeDB" id="A0A0G4EES2"/>
<dbReference type="OrthoDB" id="245563at2759"/>
<protein>
    <submittedName>
        <fullName evidence="1">Uncharacterized protein</fullName>
    </submittedName>
</protein>
<evidence type="ECO:0000313" key="1">
    <source>
        <dbReference type="EMBL" id="CEL94186.1"/>
    </source>
</evidence>